<sequence length="237" mass="26199">MTPVPVSFGKKAFNNVTHVIFDLDGLILDTETIYKSVITAIANQHGKQYSNVIRIKLLGSPDTDAARICVSEMKLPMTKLQFLTEFRQRSKLLLASCPFMPGAENLIKHLHKHKIPIAVATSSSKDSADLKTAKYKNTFDLFNHIVTGGSDPEVKHGKPSPDIFLVCASRFKDLPDPRKCLVLEDAPNGVTAAVEAGMQCIMVPDEHITREQTLHATQVLQSLKDVQLELFGLPPLR</sequence>
<dbReference type="Gene3D" id="1.10.150.240">
    <property type="entry name" value="Putative phosphatase, domain 2"/>
    <property type="match status" value="1"/>
</dbReference>
<dbReference type="PANTHER" id="PTHR18901:SF38">
    <property type="entry name" value="PSEUDOURIDINE-5'-PHOSPHATASE"/>
    <property type="match status" value="1"/>
</dbReference>
<dbReference type="Pfam" id="PF00702">
    <property type="entry name" value="Hydrolase"/>
    <property type="match status" value="1"/>
</dbReference>
<accession>A0AAN7ZHB7</accession>
<gene>
    <name evidence="1" type="ORF">RI129_005194</name>
</gene>
<dbReference type="NCBIfam" id="TIGR01509">
    <property type="entry name" value="HAD-SF-IA-v3"/>
    <property type="match status" value="1"/>
</dbReference>
<dbReference type="InterPro" id="IPR023198">
    <property type="entry name" value="PGP-like_dom2"/>
</dbReference>
<organism evidence="1 2">
    <name type="scientific">Pyrocoelia pectoralis</name>
    <dbReference type="NCBI Taxonomy" id="417401"/>
    <lineage>
        <taxon>Eukaryota</taxon>
        <taxon>Metazoa</taxon>
        <taxon>Ecdysozoa</taxon>
        <taxon>Arthropoda</taxon>
        <taxon>Hexapoda</taxon>
        <taxon>Insecta</taxon>
        <taxon>Pterygota</taxon>
        <taxon>Neoptera</taxon>
        <taxon>Endopterygota</taxon>
        <taxon>Coleoptera</taxon>
        <taxon>Polyphaga</taxon>
        <taxon>Elateriformia</taxon>
        <taxon>Elateroidea</taxon>
        <taxon>Lampyridae</taxon>
        <taxon>Lampyrinae</taxon>
        <taxon>Pyrocoelia</taxon>
    </lineage>
</organism>
<name>A0AAN7ZHB7_9COLE</name>
<dbReference type="EMBL" id="JAVRBK010000003">
    <property type="protein sequence ID" value="KAK5646730.1"/>
    <property type="molecule type" value="Genomic_DNA"/>
</dbReference>
<dbReference type="GO" id="GO:0016791">
    <property type="term" value="F:phosphatase activity"/>
    <property type="evidence" value="ECO:0007669"/>
    <property type="project" value="TreeGrafter"/>
</dbReference>
<dbReference type="InterPro" id="IPR006439">
    <property type="entry name" value="HAD-SF_hydro_IA"/>
</dbReference>
<dbReference type="AlphaFoldDB" id="A0AAN7ZHB7"/>
<dbReference type="Proteomes" id="UP001329430">
    <property type="component" value="Chromosome 3"/>
</dbReference>
<dbReference type="FunFam" id="3.40.50.1000:FF:000055">
    <property type="entry name" value="Haloacid dehalogenase-like hydrolase family protein"/>
    <property type="match status" value="1"/>
</dbReference>
<keyword evidence="2" id="KW-1185">Reference proteome</keyword>
<proteinExistence type="predicted"/>
<comment type="caution">
    <text evidence="1">The sequence shown here is derived from an EMBL/GenBank/DDBJ whole genome shotgun (WGS) entry which is preliminary data.</text>
</comment>
<evidence type="ECO:0000313" key="1">
    <source>
        <dbReference type="EMBL" id="KAK5646730.1"/>
    </source>
</evidence>
<dbReference type="PANTHER" id="PTHR18901">
    <property type="entry name" value="2-DEOXYGLUCOSE-6-PHOSPHATE PHOSPHATASE 2"/>
    <property type="match status" value="1"/>
</dbReference>
<dbReference type="Gene3D" id="3.40.50.1000">
    <property type="entry name" value="HAD superfamily/HAD-like"/>
    <property type="match status" value="1"/>
</dbReference>
<dbReference type="SFLD" id="SFLDS00003">
    <property type="entry name" value="Haloacid_Dehalogenase"/>
    <property type="match status" value="1"/>
</dbReference>
<dbReference type="SFLD" id="SFLDG01129">
    <property type="entry name" value="C1.5:_HAD__Beta-PGM__Phosphata"/>
    <property type="match status" value="1"/>
</dbReference>
<dbReference type="InterPro" id="IPR036412">
    <property type="entry name" value="HAD-like_sf"/>
</dbReference>
<reference evidence="1 2" key="1">
    <citation type="journal article" date="2024" name="Insects">
        <title>An Improved Chromosome-Level Genome Assembly of the Firefly Pyrocoelia pectoralis.</title>
        <authorList>
            <person name="Fu X."/>
            <person name="Meyer-Rochow V.B."/>
            <person name="Ballantyne L."/>
            <person name="Zhu X."/>
        </authorList>
    </citation>
    <scope>NUCLEOTIDE SEQUENCE [LARGE SCALE GENOMIC DNA]</scope>
    <source>
        <strain evidence="1">XCY_ONT2</strain>
    </source>
</reference>
<protein>
    <recommendedName>
        <fullName evidence="3">Pseudouridine-5'-phosphatase</fullName>
    </recommendedName>
</protein>
<evidence type="ECO:0000313" key="2">
    <source>
        <dbReference type="Proteomes" id="UP001329430"/>
    </source>
</evidence>
<evidence type="ECO:0008006" key="3">
    <source>
        <dbReference type="Google" id="ProtNLM"/>
    </source>
</evidence>
<dbReference type="SUPFAM" id="SSF56784">
    <property type="entry name" value="HAD-like"/>
    <property type="match status" value="1"/>
</dbReference>
<dbReference type="InterPro" id="IPR023214">
    <property type="entry name" value="HAD_sf"/>
</dbReference>